<proteinExistence type="predicted"/>
<feature type="transmembrane region" description="Helical" evidence="1">
    <location>
        <begin position="12"/>
        <end position="29"/>
    </location>
</feature>
<keyword evidence="1" id="KW-0812">Transmembrane</keyword>
<organism evidence="2 3">
    <name type="scientific">Brassica cretica</name>
    <name type="common">Mustard</name>
    <dbReference type="NCBI Taxonomy" id="69181"/>
    <lineage>
        <taxon>Eukaryota</taxon>
        <taxon>Viridiplantae</taxon>
        <taxon>Streptophyta</taxon>
        <taxon>Embryophyta</taxon>
        <taxon>Tracheophyta</taxon>
        <taxon>Spermatophyta</taxon>
        <taxon>Magnoliopsida</taxon>
        <taxon>eudicotyledons</taxon>
        <taxon>Gunneridae</taxon>
        <taxon>Pentapetalae</taxon>
        <taxon>rosids</taxon>
        <taxon>malvids</taxon>
        <taxon>Brassicales</taxon>
        <taxon>Brassicaceae</taxon>
        <taxon>Brassiceae</taxon>
        <taxon>Brassica</taxon>
    </lineage>
</organism>
<reference evidence="2" key="1">
    <citation type="submission" date="2019-12" db="EMBL/GenBank/DDBJ databases">
        <title>Genome sequencing and annotation of Brassica cretica.</title>
        <authorList>
            <person name="Studholme D.J."/>
            <person name="Sarris P."/>
        </authorList>
    </citation>
    <scope>NUCLEOTIDE SEQUENCE</scope>
    <source>
        <strain evidence="2">PFS-109/04</strain>
        <tissue evidence="2">Leaf</tissue>
    </source>
</reference>
<name>A0A8S9NCA8_BRACR</name>
<keyword evidence="1" id="KW-0472">Membrane</keyword>
<comment type="caution">
    <text evidence="2">The sequence shown here is derived from an EMBL/GenBank/DDBJ whole genome shotgun (WGS) entry which is preliminary data.</text>
</comment>
<dbReference type="AlphaFoldDB" id="A0A8S9NCA8"/>
<keyword evidence="1" id="KW-1133">Transmembrane helix</keyword>
<evidence type="ECO:0000313" key="3">
    <source>
        <dbReference type="Proteomes" id="UP000712600"/>
    </source>
</evidence>
<sequence length="217" mass="24308">MDEKAMIAPEPVSLSVVLSFWIRVLFGIWVDCYACWSRVLFVTSLVRSSALLCLVYSELWSSLLVINYLVITSRRHQQDQQMSKAILIPEVTFMRRTREDIVGPAGVFGIYLNLLISTEVLIKHLAHSTAHIQATRLNLESGTRWNRHSGCSALSRTVTRVAPLSGTVIKTVLRKNHQIALFSVSFVPAGASLIQCNSRPVMTRKGLGRLDKDLKTN</sequence>
<evidence type="ECO:0000313" key="2">
    <source>
        <dbReference type="EMBL" id="KAF3490074.1"/>
    </source>
</evidence>
<evidence type="ECO:0000256" key="1">
    <source>
        <dbReference type="SAM" id="Phobius"/>
    </source>
</evidence>
<accession>A0A8S9NCA8</accession>
<protein>
    <submittedName>
        <fullName evidence="2">Uncharacterized protein</fullName>
    </submittedName>
</protein>
<feature type="transmembrane region" description="Helical" evidence="1">
    <location>
        <begin position="49"/>
        <end position="71"/>
    </location>
</feature>
<dbReference type="Proteomes" id="UP000712600">
    <property type="component" value="Unassembled WGS sequence"/>
</dbReference>
<dbReference type="EMBL" id="QGKX02002183">
    <property type="protein sequence ID" value="KAF3490074.1"/>
    <property type="molecule type" value="Genomic_DNA"/>
</dbReference>
<gene>
    <name evidence="2" type="ORF">F2Q69_00054281</name>
</gene>